<dbReference type="Gene3D" id="1.10.10.10">
    <property type="entry name" value="Winged helix-like DNA-binding domain superfamily/Winged helix DNA-binding domain"/>
    <property type="match status" value="1"/>
</dbReference>
<dbReference type="PROSITE" id="PS50987">
    <property type="entry name" value="HTH_ARSR_2"/>
    <property type="match status" value="1"/>
</dbReference>
<dbReference type="InterPro" id="IPR036390">
    <property type="entry name" value="WH_DNA-bd_sf"/>
</dbReference>
<accession>A0A6G8QFV6</accession>
<feature type="domain" description="HTH arsR-type" evidence="4">
    <location>
        <begin position="24"/>
        <end position="122"/>
    </location>
</feature>
<dbReference type="InterPro" id="IPR011991">
    <property type="entry name" value="ArsR-like_HTH"/>
</dbReference>
<reference evidence="5 6" key="1">
    <citation type="submission" date="2019-10" db="EMBL/GenBank/DDBJ databases">
        <title>Rubrobacter sp nov SCSIO 52090 isolated from a deep-sea sediment in the South China Sea.</title>
        <authorList>
            <person name="Chen R.W."/>
        </authorList>
    </citation>
    <scope>NUCLEOTIDE SEQUENCE [LARGE SCALE GENOMIC DNA]</scope>
    <source>
        <strain evidence="5 6">SCSIO 52909</strain>
        <plasmid evidence="5 6">unnamed1</plasmid>
    </source>
</reference>
<keyword evidence="3" id="KW-0804">Transcription</keyword>
<keyword evidence="6" id="KW-1185">Reference proteome</keyword>
<keyword evidence="2" id="KW-0238">DNA-binding</keyword>
<evidence type="ECO:0000256" key="1">
    <source>
        <dbReference type="ARBA" id="ARBA00023015"/>
    </source>
</evidence>
<dbReference type="InterPro" id="IPR036388">
    <property type="entry name" value="WH-like_DNA-bd_sf"/>
</dbReference>
<dbReference type="Proteomes" id="UP000501452">
    <property type="component" value="Plasmid unnamed1"/>
</dbReference>
<evidence type="ECO:0000256" key="3">
    <source>
        <dbReference type="ARBA" id="ARBA00023163"/>
    </source>
</evidence>
<dbReference type="RefSeq" id="WP_166180572.1">
    <property type="nucleotide sequence ID" value="NZ_CP045120.1"/>
</dbReference>
<geneLocation type="plasmid" evidence="5 6">
    <name>unnamed1</name>
</geneLocation>
<sequence length="133" mass="14089">MTNDRCDLICIDAPRAEAIRGRLLDGETAYGAAERAKALSDPTRLTLAAALREADAEGGELCVCDLAWIAGRAQNLVSHHMRTLRSLGVVRSRRSGKMVMYSLTGEGLSLLGAVLDEAPRAKPAGTPVRGAMA</sequence>
<dbReference type="GO" id="GO:0003677">
    <property type="term" value="F:DNA binding"/>
    <property type="evidence" value="ECO:0007669"/>
    <property type="project" value="UniProtKB-KW"/>
</dbReference>
<dbReference type="EMBL" id="CP045120">
    <property type="protein sequence ID" value="QIN85350.1"/>
    <property type="molecule type" value="Genomic_DNA"/>
</dbReference>
<dbReference type="Pfam" id="PF01022">
    <property type="entry name" value="HTH_5"/>
    <property type="match status" value="1"/>
</dbReference>
<evidence type="ECO:0000259" key="4">
    <source>
        <dbReference type="PROSITE" id="PS50987"/>
    </source>
</evidence>
<name>A0A6G8QFV6_9ACTN</name>
<dbReference type="GO" id="GO:0003700">
    <property type="term" value="F:DNA-binding transcription factor activity"/>
    <property type="evidence" value="ECO:0007669"/>
    <property type="project" value="InterPro"/>
</dbReference>
<dbReference type="NCBIfam" id="NF033788">
    <property type="entry name" value="HTH_metalloreg"/>
    <property type="match status" value="1"/>
</dbReference>
<dbReference type="PANTHER" id="PTHR33154">
    <property type="entry name" value="TRANSCRIPTIONAL REGULATOR, ARSR FAMILY"/>
    <property type="match status" value="1"/>
</dbReference>
<dbReference type="KEGG" id="rub:GBA63_21770"/>
<proteinExistence type="predicted"/>
<dbReference type="SMART" id="SM00418">
    <property type="entry name" value="HTH_ARSR"/>
    <property type="match status" value="1"/>
</dbReference>
<dbReference type="PANTHER" id="PTHR33154:SF18">
    <property type="entry name" value="ARSENICAL RESISTANCE OPERON REPRESSOR"/>
    <property type="match status" value="1"/>
</dbReference>
<dbReference type="AlphaFoldDB" id="A0A6G8QFV6"/>
<dbReference type="InterPro" id="IPR001845">
    <property type="entry name" value="HTH_ArsR_DNA-bd_dom"/>
</dbReference>
<evidence type="ECO:0000313" key="6">
    <source>
        <dbReference type="Proteomes" id="UP000501452"/>
    </source>
</evidence>
<evidence type="ECO:0000256" key="2">
    <source>
        <dbReference type="ARBA" id="ARBA00023125"/>
    </source>
</evidence>
<dbReference type="SUPFAM" id="SSF46785">
    <property type="entry name" value="Winged helix' DNA-binding domain"/>
    <property type="match status" value="1"/>
</dbReference>
<organism evidence="5 6">
    <name type="scientific">Rubrobacter tropicus</name>
    <dbReference type="NCBI Taxonomy" id="2653851"/>
    <lineage>
        <taxon>Bacteria</taxon>
        <taxon>Bacillati</taxon>
        <taxon>Actinomycetota</taxon>
        <taxon>Rubrobacteria</taxon>
        <taxon>Rubrobacterales</taxon>
        <taxon>Rubrobacteraceae</taxon>
        <taxon>Rubrobacter</taxon>
    </lineage>
</organism>
<protein>
    <submittedName>
        <fullName evidence="5">Metalloregulator ArsR/SmtB family transcription factor</fullName>
    </submittedName>
</protein>
<keyword evidence="1" id="KW-0805">Transcription regulation</keyword>
<dbReference type="PRINTS" id="PR00778">
    <property type="entry name" value="HTHARSR"/>
</dbReference>
<dbReference type="InterPro" id="IPR051081">
    <property type="entry name" value="HTH_MetalResp_TranReg"/>
</dbReference>
<gene>
    <name evidence="5" type="ORF">GBA63_21770</name>
</gene>
<dbReference type="CDD" id="cd00090">
    <property type="entry name" value="HTH_ARSR"/>
    <property type="match status" value="1"/>
</dbReference>
<keyword evidence="5" id="KW-0614">Plasmid</keyword>
<evidence type="ECO:0000313" key="5">
    <source>
        <dbReference type="EMBL" id="QIN85350.1"/>
    </source>
</evidence>